<reference evidence="2" key="1">
    <citation type="journal article" date="2024" name="Gigascience">
        <title>Chromosome-level genome of the poultry shaft louse Menopon gallinae provides insight into the host-switching and adaptive evolution of parasitic lice.</title>
        <authorList>
            <person name="Xu Y."/>
            <person name="Ma L."/>
            <person name="Liu S."/>
            <person name="Liang Y."/>
            <person name="Liu Q."/>
            <person name="He Z."/>
            <person name="Tian L."/>
            <person name="Duan Y."/>
            <person name="Cai W."/>
            <person name="Li H."/>
            <person name="Song F."/>
        </authorList>
    </citation>
    <scope>NUCLEOTIDE SEQUENCE</scope>
    <source>
        <strain evidence="2">Cailab_2023a</strain>
    </source>
</reference>
<evidence type="ECO:0000313" key="2">
    <source>
        <dbReference type="EMBL" id="KAL0280850.1"/>
    </source>
</evidence>
<name>A0AAW2IF04_9NEOP</name>
<dbReference type="AlphaFoldDB" id="A0AAW2IF04"/>
<keyword evidence="1" id="KW-0472">Membrane</keyword>
<dbReference type="EMBL" id="JARGDH010000001">
    <property type="protein sequence ID" value="KAL0280850.1"/>
    <property type="molecule type" value="Genomic_DNA"/>
</dbReference>
<organism evidence="2">
    <name type="scientific">Menopon gallinae</name>
    <name type="common">poultry shaft louse</name>
    <dbReference type="NCBI Taxonomy" id="328185"/>
    <lineage>
        <taxon>Eukaryota</taxon>
        <taxon>Metazoa</taxon>
        <taxon>Ecdysozoa</taxon>
        <taxon>Arthropoda</taxon>
        <taxon>Hexapoda</taxon>
        <taxon>Insecta</taxon>
        <taxon>Pterygota</taxon>
        <taxon>Neoptera</taxon>
        <taxon>Paraneoptera</taxon>
        <taxon>Psocodea</taxon>
        <taxon>Troctomorpha</taxon>
        <taxon>Phthiraptera</taxon>
        <taxon>Amblycera</taxon>
        <taxon>Menoponidae</taxon>
        <taxon>Menopon</taxon>
    </lineage>
</organism>
<proteinExistence type="predicted"/>
<dbReference type="PANTHER" id="PTHR28474:SF1">
    <property type="entry name" value="TRANSMEMBRANE PROTEIN 72"/>
    <property type="match status" value="1"/>
</dbReference>
<keyword evidence="1" id="KW-0812">Transmembrane</keyword>
<evidence type="ECO:0008006" key="3">
    <source>
        <dbReference type="Google" id="ProtNLM"/>
    </source>
</evidence>
<comment type="caution">
    <text evidence="2">The sequence shown here is derived from an EMBL/GenBank/DDBJ whole genome shotgun (WGS) entry which is preliminary data.</text>
</comment>
<protein>
    <recommendedName>
        <fullName evidence="3">Transmembrane protein 72</fullName>
    </recommendedName>
</protein>
<evidence type="ECO:0000256" key="1">
    <source>
        <dbReference type="SAM" id="Phobius"/>
    </source>
</evidence>
<dbReference type="InterPro" id="IPR032055">
    <property type="entry name" value="TMEM72"/>
</dbReference>
<feature type="transmembrane region" description="Helical" evidence="1">
    <location>
        <begin position="38"/>
        <end position="62"/>
    </location>
</feature>
<accession>A0AAW2IF04</accession>
<sequence length="182" mass="20679">MILVYSQGDKIDERDEPMFSVLCGVGVDISVHHHVSGFYILVATLILFFLEIAWVIGLFLKVCIRDEYSTVLSCWEGVLWIKEWRKTVIYVIFAAVLIIRPNHLWLSSVAGVMLIILGLLHLLHHWGDRARGYTKEPLMDNQDSFLDSCDINDTDNSAVTKDQTAGDILNNNELDNNKLETS</sequence>
<feature type="transmembrane region" description="Helical" evidence="1">
    <location>
        <begin position="105"/>
        <end position="123"/>
    </location>
</feature>
<dbReference type="Pfam" id="PF16054">
    <property type="entry name" value="TMEM72"/>
    <property type="match status" value="1"/>
</dbReference>
<keyword evidence="1" id="KW-1133">Transmembrane helix</keyword>
<gene>
    <name evidence="2" type="ORF">PYX00_002017</name>
</gene>
<dbReference type="PANTHER" id="PTHR28474">
    <property type="entry name" value="TRANSMEMBRANE PROTEIN 72"/>
    <property type="match status" value="1"/>
</dbReference>